<dbReference type="RefSeq" id="WP_220616962.1">
    <property type="nucleotide sequence ID" value="NZ_RKLR01000001.1"/>
</dbReference>
<name>A0AAW4PNK0_9EURY</name>
<dbReference type="Proteomes" id="UP001430377">
    <property type="component" value="Unassembled WGS sequence"/>
</dbReference>
<sequence length="255" mass="26663">MTARRTAVVSVVAVGAVLLAGGLFALPALSGQTGGPAEAPTTDSPAPNEVNGTVVSPVNDSLVLETRANETVDGVTDLDPGATLTLRIRSDSAENPFLYQRQTTVRENGTFAVQVDLSNVEGNATATVSVRHDGAELTNRTAQIRHVPGASDGEADDESSAGTQFDYDGDALTVRNDADQSIRGTTDLDPGTNVTIRARSTGSSTPFIRQRVATVADDGSFTVTMDFESLPDGTEFVVRAVHDDETLAEADARVE</sequence>
<accession>A0AAW4PNK0</accession>
<comment type="caution">
    <text evidence="1">The sequence shown here is derived from an EMBL/GenBank/DDBJ whole genome shotgun (WGS) entry which is preliminary data.</text>
</comment>
<gene>
    <name evidence="1" type="ORF">EGH21_02890</name>
</gene>
<proteinExistence type="predicted"/>
<keyword evidence="2" id="KW-1185">Reference proteome</keyword>
<evidence type="ECO:0000313" key="2">
    <source>
        <dbReference type="Proteomes" id="UP001430377"/>
    </source>
</evidence>
<protein>
    <submittedName>
        <fullName evidence="1">Uncharacterized protein</fullName>
    </submittedName>
</protein>
<dbReference type="AlphaFoldDB" id="A0AAW4PNK0"/>
<evidence type="ECO:0000313" key="1">
    <source>
        <dbReference type="EMBL" id="MBX0321972.1"/>
    </source>
</evidence>
<dbReference type="NCBIfam" id="NF045517">
    <property type="entry name" value="halo_surf_dom"/>
    <property type="match status" value="2"/>
</dbReference>
<reference evidence="1 2" key="1">
    <citation type="submission" date="2021-06" db="EMBL/GenBank/DDBJ databases">
        <title>Halomicroarcula sp. a new haloarchaeum isolated from saline soil.</title>
        <authorList>
            <person name="Duran-Viseras A."/>
            <person name="Sanchez-Porro C."/>
            <person name="Ventosa A."/>
        </authorList>
    </citation>
    <scope>NUCLEOTIDE SEQUENCE [LARGE SCALE GENOMIC DNA]</scope>
    <source>
        <strain evidence="1 2">F13</strain>
    </source>
</reference>
<organism evidence="1 2">
    <name type="scientific">Haloarcula rubra</name>
    <dbReference type="NCBI Taxonomy" id="2487747"/>
    <lineage>
        <taxon>Archaea</taxon>
        <taxon>Methanobacteriati</taxon>
        <taxon>Methanobacteriota</taxon>
        <taxon>Stenosarchaea group</taxon>
        <taxon>Halobacteria</taxon>
        <taxon>Halobacteriales</taxon>
        <taxon>Haloarculaceae</taxon>
        <taxon>Haloarcula</taxon>
    </lineage>
</organism>
<dbReference type="EMBL" id="RKLR01000001">
    <property type="protein sequence ID" value="MBX0321972.1"/>
    <property type="molecule type" value="Genomic_DNA"/>
</dbReference>